<organism evidence="7 8">
    <name type="scientific">Cladosporium halotolerans</name>
    <dbReference type="NCBI Taxonomy" id="1052096"/>
    <lineage>
        <taxon>Eukaryota</taxon>
        <taxon>Fungi</taxon>
        <taxon>Dikarya</taxon>
        <taxon>Ascomycota</taxon>
        <taxon>Pezizomycotina</taxon>
        <taxon>Dothideomycetes</taxon>
        <taxon>Dothideomycetidae</taxon>
        <taxon>Cladosporiales</taxon>
        <taxon>Cladosporiaceae</taxon>
        <taxon>Cladosporium</taxon>
    </lineage>
</organism>
<dbReference type="PANTHER" id="PTHR10996:SF269">
    <property type="entry name" value="HYPOTHETICAL D-ISOMER SPECIFIC 2-HYDROXYACID DEHYDROGENASE (EUROFUNG)"/>
    <property type="match status" value="1"/>
</dbReference>
<dbReference type="SUPFAM" id="SSF51735">
    <property type="entry name" value="NAD(P)-binding Rossmann-fold domains"/>
    <property type="match status" value="1"/>
</dbReference>
<dbReference type="InterPro" id="IPR036291">
    <property type="entry name" value="NAD(P)-bd_dom_sf"/>
</dbReference>
<dbReference type="RefSeq" id="XP_069227561.1">
    <property type="nucleotide sequence ID" value="XM_069374869.1"/>
</dbReference>
<gene>
    <name evidence="7" type="ORF">WHR41_06264</name>
</gene>
<keyword evidence="2 4" id="KW-0560">Oxidoreductase</keyword>
<accession>A0AB34KMA1</accession>
<keyword evidence="3" id="KW-0520">NAD</keyword>
<dbReference type="EMBL" id="JAAQHG020000026">
    <property type="protein sequence ID" value="KAL1584455.1"/>
    <property type="molecule type" value="Genomic_DNA"/>
</dbReference>
<evidence type="ECO:0008006" key="9">
    <source>
        <dbReference type="Google" id="ProtNLM"/>
    </source>
</evidence>
<protein>
    <recommendedName>
        <fullName evidence="9">2-hydroxyacid dehydrogenase</fullName>
    </recommendedName>
</protein>
<dbReference type="CDD" id="cd12168">
    <property type="entry name" value="Mand_dh_like"/>
    <property type="match status" value="1"/>
</dbReference>
<evidence type="ECO:0000256" key="3">
    <source>
        <dbReference type="ARBA" id="ARBA00023027"/>
    </source>
</evidence>
<feature type="domain" description="D-isomer specific 2-hydroxyacid dehydrogenase catalytic" evidence="5">
    <location>
        <begin position="56"/>
        <end position="337"/>
    </location>
</feature>
<comment type="caution">
    <text evidence="7">The sequence shown here is derived from an EMBL/GenBank/DDBJ whole genome shotgun (WGS) entry which is preliminary data.</text>
</comment>
<dbReference type="InterPro" id="IPR050223">
    <property type="entry name" value="D-isomer_2-hydroxyacid_DH"/>
</dbReference>
<dbReference type="Pfam" id="PF00389">
    <property type="entry name" value="2-Hacid_dh"/>
    <property type="match status" value="1"/>
</dbReference>
<dbReference type="AlphaFoldDB" id="A0AB34KMA1"/>
<evidence type="ECO:0000256" key="2">
    <source>
        <dbReference type="ARBA" id="ARBA00023002"/>
    </source>
</evidence>
<evidence type="ECO:0000259" key="5">
    <source>
        <dbReference type="Pfam" id="PF00389"/>
    </source>
</evidence>
<dbReference type="GO" id="GO:0051287">
    <property type="term" value="F:NAD binding"/>
    <property type="evidence" value="ECO:0007669"/>
    <property type="project" value="InterPro"/>
</dbReference>
<sequence>MTVSQSAHRKPRVVSLGRPAFVGKEYLDEFSKSFNFSILEAKHRAETKQLLPLDIEKNGPIDAFVIRMGTPPFEPFDEDLLGALTPECQIITSASAGFNEFDVEWMTRSGVYFCNTVDAVAEATADMAIFLTLATLRNTCNAEKSLKNGTWRGGLAPTRDPSNLTLGIVGMGAIGKYLAKKALAFNMKIKYYNRNQLSPKLEERYEASYCSTLQELLACSDVVSINCPYNKDTEGLIGQSEFEAMKDGAYFINTARGPIVQEEALKAALESGKVTRAGLDVFCNEPNIDPWFLESDACIVQPHLGGLTDAAFQRAERECFENIRALFTIGVPNSPVNDLSSRRK</sequence>
<dbReference type="Proteomes" id="UP000803884">
    <property type="component" value="Unassembled WGS sequence"/>
</dbReference>
<dbReference type="PROSITE" id="PS00670">
    <property type="entry name" value="D_2_HYDROXYACID_DH_2"/>
    <property type="match status" value="1"/>
</dbReference>
<dbReference type="GeneID" id="96007707"/>
<dbReference type="FunFam" id="3.40.50.720:FF:000203">
    <property type="entry name" value="D-3-phosphoglycerate dehydrogenase (SerA)"/>
    <property type="match status" value="1"/>
</dbReference>
<evidence type="ECO:0000313" key="7">
    <source>
        <dbReference type="EMBL" id="KAL1584455.1"/>
    </source>
</evidence>
<evidence type="ECO:0000256" key="4">
    <source>
        <dbReference type="RuleBase" id="RU003719"/>
    </source>
</evidence>
<keyword evidence="8" id="KW-1185">Reference proteome</keyword>
<dbReference type="InterPro" id="IPR029753">
    <property type="entry name" value="D-isomer_DH_CS"/>
</dbReference>
<dbReference type="InterPro" id="IPR006140">
    <property type="entry name" value="D-isomer_DH_NAD-bd"/>
</dbReference>
<dbReference type="GO" id="GO:0016618">
    <property type="term" value="F:hydroxypyruvate reductase [NAD(P)H] activity"/>
    <property type="evidence" value="ECO:0007669"/>
    <property type="project" value="TreeGrafter"/>
</dbReference>
<dbReference type="InterPro" id="IPR006139">
    <property type="entry name" value="D-isomer_2_OHA_DH_cat_dom"/>
</dbReference>
<dbReference type="InterPro" id="IPR029752">
    <property type="entry name" value="D-isomer_DH_CS1"/>
</dbReference>
<proteinExistence type="inferred from homology"/>
<dbReference type="Pfam" id="PF02826">
    <property type="entry name" value="2-Hacid_dh_C"/>
    <property type="match status" value="1"/>
</dbReference>
<evidence type="ECO:0000259" key="6">
    <source>
        <dbReference type="Pfam" id="PF02826"/>
    </source>
</evidence>
<dbReference type="PANTHER" id="PTHR10996">
    <property type="entry name" value="2-HYDROXYACID DEHYDROGENASE-RELATED"/>
    <property type="match status" value="1"/>
</dbReference>
<dbReference type="Gene3D" id="3.40.50.720">
    <property type="entry name" value="NAD(P)-binding Rossmann-like Domain"/>
    <property type="match status" value="2"/>
</dbReference>
<dbReference type="GO" id="GO:0005829">
    <property type="term" value="C:cytosol"/>
    <property type="evidence" value="ECO:0007669"/>
    <property type="project" value="TreeGrafter"/>
</dbReference>
<evidence type="ECO:0000256" key="1">
    <source>
        <dbReference type="ARBA" id="ARBA00005854"/>
    </source>
</evidence>
<evidence type="ECO:0000313" key="8">
    <source>
        <dbReference type="Proteomes" id="UP000803884"/>
    </source>
</evidence>
<name>A0AB34KMA1_9PEZI</name>
<dbReference type="PROSITE" id="PS00065">
    <property type="entry name" value="D_2_HYDROXYACID_DH_1"/>
    <property type="match status" value="1"/>
</dbReference>
<dbReference type="GO" id="GO:0030267">
    <property type="term" value="F:glyoxylate reductase (NADPH) activity"/>
    <property type="evidence" value="ECO:0007669"/>
    <property type="project" value="TreeGrafter"/>
</dbReference>
<comment type="similarity">
    <text evidence="1 4">Belongs to the D-isomer specific 2-hydroxyacid dehydrogenase family.</text>
</comment>
<dbReference type="SUPFAM" id="SSF52283">
    <property type="entry name" value="Formate/glycerate dehydrogenase catalytic domain-like"/>
    <property type="match status" value="1"/>
</dbReference>
<reference evidence="7 8" key="1">
    <citation type="journal article" date="2020" name="Microbiol. Resour. Announc.">
        <title>Draft Genome Sequence of a Cladosporium Species Isolated from the Mesophotic Ascidian Didemnum maculosum.</title>
        <authorList>
            <person name="Gioti A."/>
            <person name="Siaperas R."/>
            <person name="Nikolaivits E."/>
            <person name="Le Goff G."/>
            <person name="Ouazzani J."/>
            <person name="Kotoulas G."/>
            <person name="Topakas E."/>
        </authorList>
    </citation>
    <scope>NUCLEOTIDE SEQUENCE [LARGE SCALE GENOMIC DNA]</scope>
    <source>
        <strain evidence="7 8">TM138-S3</strain>
    </source>
</reference>
<feature type="domain" description="D-isomer specific 2-hydroxyacid dehydrogenase NAD-binding" evidence="6">
    <location>
        <begin position="130"/>
        <end position="305"/>
    </location>
</feature>